<dbReference type="EMBL" id="AANZ01000004">
    <property type="protein sequence ID" value="EAQ81667.1"/>
    <property type="molecule type" value="Genomic_DNA"/>
</dbReference>
<protein>
    <submittedName>
        <fullName evidence="1">Uncharacterized protein</fullName>
    </submittedName>
</protein>
<name>A3ZPI9_9BACT</name>
<evidence type="ECO:0000313" key="2">
    <source>
        <dbReference type="Proteomes" id="UP000004358"/>
    </source>
</evidence>
<dbReference type="AlphaFoldDB" id="A3ZPI9"/>
<accession>A3ZPI9</accession>
<dbReference type="STRING" id="314230.DSM3645_28837"/>
<comment type="caution">
    <text evidence="1">The sequence shown here is derived from an EMBL/GenBank/DDBJ whole genome shotgun (WGS) entry which is preliminary data.</text>
</comment>
<organism evidence="1 2">
    <name type="scientific">Blastopirellula marina DSM 3645</name>
    <dbReference type="NCBI Taxonomy" id="314230"/>
    <lineage>
        <taxon>Bacteria</taxon>
        <taxon>Pseudomonadati</taxon>
        <taxon>Planctomycetota</taxon>
        <taxon>Planctomycetia</taxon>
        <taxon>Pirellulales</taxon>
        <taxon>Pirellulaceae</taxon>
        <taxon>Blastopirellula</taxon>
    </lineage>
</organism>
<dbReference type="RefSeq" id="WP_002653658.1">
    <property type="nucleotide sequence ID" value="NZ_CH672376.1"/>
</dbReference>
<gene>
    <name evidence="1" type="ORF">DSM3645_28837</name>
</gene>
<proteinExistence type="predicted"/>
<reference evidence="1 2" key="1">
    <citation type="submission" date="2006-02" db="EMBL/GenBank/DDBJ databases">
        <authorList>
            <person name="Amann R."/>
            <person name="Ferriera S."/>
            <person name="Johnson J."/>
            <person name="Kravitz S."/>
            <person name="Halpern A."/>
            <person name="Remington K."/>
            <person name="Beeson K."/>
            <person name="Tran B."/>
            <person name="Rogers Y.-H."/>
            <person name="Friedman R."/>
            <person name="Venter J.C."/>
        </authorList>
    </citation>
    <scope>NUCLEOTIDE SEQUENCE [LARGE SCALE GENOMIC DNA]</scope>
    <source>
        <strain evidence="1 2">DSM 3645</strain>
    </source>
</reference>
<dbReference type="HOGENOM" id="CLU_1764473_0_0_0"/>
<evidence type="ECO:0000313" key="1">
    <source>
        <dbReference type="EMBL" id="EAQ81667.1"/>
    </source>
</evidence>
<dbReference type="Proteomes" id="UP000004358">
    <property type="component" value="Unassembled WGS sequence"/>
</dbReference>
<sequence>MASTFETIWDAVYADIVGLGLSGLVSDQIKQQQFAYNPASELFVEGIFLCPANELLPDAGSNQRMLTSYGVSVTLIKASNGVLGKGVLSPVLQWRETIRLRYHDRRPITVAGVHRFWCEPGGMVLPEAFEKQFDASAFVIRADTYEG</sequence>